<dbReference type="InterPro" id="IPR009061">
    <property type="entry name" value="DNA-bd_dom_put_sf"/>
</dbReference>
<keyword evidence="1" id="KW-0238">DNA-binding</keyword>
<dbReference type="InterPro" id="IPR011256">
    <property type="entry name" value="Reg_factor_effector_dom_sf"/>
</dbReference>
<evidence type="ECO:0000259" key="2">
    <source>
        <dbReference type="PROSITE" id="PS50937"/>
    </source>
</evidence>
<dbReference type="PANTHER" id="PTHR30204">
    <property type="entry name" value="REDOX-CYCLING DRUG-SENSING TRANSCRIPTIONAL ACTIVATOR SOXR"/>
    <property type="match status" value="1"/>
</dbReference>
<dbReference type="GO" id="GO:0003700">
    <property type="term" value="F:DNA-binding transcription factor activity"/>
    <property type="evidence" value="ECO:0007669"/>
    <property type="project" value="InterPro"/>
</dbReference>
<dbReference type="Proteomes" id="UP000553776">
    <property type="component" value="Unassembled WGS sequence"/>
</dbReference>
<evidence type="ECO:0000313" key="3">
    <source>
        <dbReference type="EMBL" id="MBB6692805.1"/>
    </source>
</evidence>
<dbReference type="SMART" id="SM00871">
    <property type="entry name" value="AraC_E_bind"/>
    <property type="match status" value="1"/>
</dbReference>
<protein>
    <submittedName>
        <fullName evidence="3">MerR family transcriptional regulator</fullName>
    </submittedName>
</protein>
<reference evidence="3 4" key="1">
    <citation type="submission" date="2020-08" db="EMBL/GenBank/DDBJ databases">
        <title>Cohnella phylogeny.</title>
        <authorList>
            <person name="Dunlap C."/>
        </authorList>
    </citation>
    <scope>NUCLEOTIDE SEQUENCE [LARGE SCALE GENOMIC DNA]</scope>
    <source>
        <strain evidence="3 4">DSM 25239</strain>
    </source>
</reference>
<dbReference type="Pfam" id="PF06445">
    <property type="entry name" value="GyrI-like"/>
    <property type="match status" value="1"/>
</dbReference>
<dbReference type="PANTHER" id="PTHR30204:SF97">
    <property type="entry name" value="MERR FAMILY REGULATORY PROTEIN"/>
    <property type="match status" value="1"/>
</dbReference>
<dbReference type="GO" id="GO:0003677">
    <property type="term" value="F:DNA binding"/>
    <property type="evidence" value="ECO:0007669"/>
    <property type="project" value="UniProtKB-KW"/>
</dbReference>
<keyword evidence="4" id="KW-1185">Reference proteome</keyword>
<proteinExistence type="predicted"/>
<dbReference type="CDD" id="cd01107">
    <property type="entry name" value="HTH_BmrR"/>
    <property type="match status" value="1"/>
</dbReference>
<dbReference type="SUPFAM" id="SSF46955">
    <property type="entry name" value="Putative DNA-binding domain"/>
    <property type="match status" value="1"/>
</dbReference>
<gene>
    <name evidence="3" type="ORF">H7B90_15455</name>
</gene>
<dbReference type="InterPro" id="IPR000551">
    <property type="entry name" value="MerR-type_HTH_dom"/>
</dbReference>
<dbReference type="Gene3D" id="3.20.80.10">
    <property type="entry name" value="Regulatory factor, effector binding domain"/>
    <property type="match status" value="1"/>
</dbReference>
<dbReference type="SMART" id="SM00422">
    <property type="entry name" value="HTH_MERR"/>
    <property type="match status" value="1"/>
</dbReference>
<dbReference type="PROSITE" id="PS50937">
    <property type="entry name" value="HTH_MERR_2"/>
    <property type="match status" value="1"/>
</dbReference>
<dbReference type="SUPFAM" id="SSF55136">
    <property type="entry name" value="Probable bacterial effector-binding domain"/>
    <property type="match status" value="1"/>
</dbReference>
<dbReference type="InterPro" id="IPR029442">
    <property type="entry name" value="GyrI-like"/>
</dbReference>
<dbReference type="InterPro" id="IPR010499">
    <property type="entry name" value="AraC_E-bd"/>
</dbReference>
<organism evidence="3 4">
    <name type="scientific">Cohnella xylanilytica</name>
    <dbReference type="NCBI Taxonomy" id="557555"/>
    <lineage>
        <taxon>Bacteria</taxon>
        <taxon>Bacillati</taxon>
        <taxon>Bacillota</taxon>
        <taxon>Bacilli</taxon>
        <taxon>Bacillales</taxon>
        <taxon>Paenibacillaceae</taxon>
        <taxon>Cohnella</taxon>
    </lineage>
</organism>
<evidence type="ECO:0000313" key="4">
    <source>
        <dbReference type="Proteomes" id="UP000553776"/>
    </source>
</evidence>
<name>A0A841TX88_9BACL</name>
<comment type="caution">
    <text evidence="3">The sequence shown here is derived from an EMBL/GenBank/DDBJ whole genome shotgun (WGS) entry which is preliminary data.</text>
</comment>
<feature type="domain" description="HTH merR-type" evidence="2">
    <location>
        <begin position="1"/>
        <end position="71"/>
    </location>
</feature>
<accession>A0A841TX88</accession>
<dbReference type="Gene3D" id="1.10.1660.10">
    <property type="match status" value="1"/>
</dbReference>
<dbReference type="AlphaFoldDB" id="A0A841TX88"/>
<dbReference type="EMBL" id="JACJVR010000059">
    <property type="protein sequence ID" value="MBB6692805.1"/>
    <property type="molecule type" value="Genomic_DNA"/>
</dbReference>
<evidence type="ECO:0000256" key="1">
    <source>
        <dbReference type="ARBA" id="ARBA00023125"/>
    </source>
</evidence>
<sequence length="269" mass="30929">MFKISEFAKLSQVPPKTLRFYDQLGLLRPAHIDPQTGYRYYTSEQLLVLHRILAFKDLGFSLDQIKGLLRERISSAEVRGMFRMKQAETQTMIRTELERLRRIEARLEQIERGEADDSPYDVVVKRVEPMKAITLEAVTARSDIPDLLDEVDAYMRRNGASGTFPRIVVWHGCPECESNIQLEIACPINGDMPETGRFRVKRLPEMVAASVTHISRPDLDSPVSLDLGRWIERNGYEIRPDTPSREVYLSPREDGEGQYVTESLMPLIY</sequence>
<dbReference type="RefSeq" id="WP_185136787.1">
    <property type="nucleotide sequence ID" value="NZ_BORM01000010.1"/>
</dbReference>
<dbReference type="InterPro" id="IPR047057">
    <property type="entry name" value="MerR_fam"/>
</dbReference>
<dbReference type="Pfam" id="PF13411">
    <property type="entry name" value="MerR_1"/>
    <property type="match status" value="1"/>
</dbReference>